<evidence type="ECO:0000313" key="2">
    <source>
        <dbReference type="EMBL" id="KUM77055.1"/>
    </source>
</evidence>
<feature type="region of interest" description="Disordered" evidence="1">
    <location>
        <begin position="222"/>
        <end position="242"/>
    </location>
</feature>
<dbReference type="STRING" id="146536.AQI70_14045"/>
<dbReference type="AlphaFoldDB" id="A0A124H3B9"/>
<gene>
    <name evidence="2" type="ORF">AQI70_14045</name>
</gene>
<name>A0A124H3B9_9ACTN</name>
<accession>A0A124H3B9</accession>
<feature type="compositionally biased region" description="Polar residues" evidence="1">
    <location>
        <begin position="222"/>
        <end position="233"/>
    </location>
</feature>
<evidence type="ECO:0000313" key="3">
    <source>
        <dbReference type="Proteomes" id="UP000054024"/>
    </source>
</evidence>
<organism evidence="2 3">
    <name type="scientific">Streptomyces curacoi</name>
    <dbReference type="NCBI Taxonomy" id="146536"/>
    <lineage>
        <taxon>Bacteria</taxon>
        <taxon>Bacillati</taxon>
        <taxon>Actinomycetota</taxon>
        <taxon>Actinomycetes</taxon>
        <taxon>Kitasatosporales</taxon>
        <taxon>Streptomycetaceae</taxon>
        <taxon>Streptomyces</taxon>
    </lineage>
</organism>
<keyword evidence="3" id="KW-1185">Reference proteome</keyword>
<dbReference type="RefSeq" id="WP_062148604.1">
    <property type="nucleotide sequence ID" value="NZ_KQ947987.1"/>
</dbReference>
<dbReference type="Proteomes" id="UP000054024">
    <property type="component" value="Unassembled WGS sequence"/>
</dbReference>
<dbReference type="EMBL" id="LMWJ01000008">
    <property type="protein sequence ID" value="KUM77055.1"/>
    <property type="molecule type" value="Genomic_DNA"/>
</dbReference>
<sequence>MTSPANQQGKQSNKIGPGGWELLTLGYANRFPTWDSEFRYDGRLRVPMGAKIKEIKYADGGDGNADRRAGEVRRGQMGTGEEYEIIDRAFLDDADLLTFTLRGDANGNADRPGIWKMRVDVRLDDGSVLTAEPEVEVMRSEGSDATRPFVRLPYDNHWGGNPNSQAGFGYVADDGIIPGDKLIIDLVDPLVSNDTPGSVFYQLVHEDGTPSAYTPEPEQLHVTSHKSSSTAHRTTLPPLNLRQKGDKPGYYRFLVWPQSVNPKYSADPSDPEAASQIGSVYYRYSACGGAPASTFTVSPGGPPDVTLTPGGGVGYPGVRLQATAGETFPEQTVRVSLPRDKKLKFVAERGSTYLLTVQNSQGTVQHYPGSLSADGQTLTFQRVGLLLTGAGMEASMWVAVQATGSAPQGTTRLTFQVGGQTSPSSAIHVVPAGA</sequence>
<reference evidence="2 3" key="1">
    <citation type="submission" date="2015-10" db="EMBL/GenBank/DDBJ databases">
        <title>Draft genome sequence of Streptomyces curacoi DSM 40107, type strain for the species Streptomyces curacoi.</title>
        <authorList>
            <person name="Ruckert C."/>
            <person name="Winkler A."/>
            <person name="Kalinowski J."/>
            <person name="Kampfer P."/>
            <person name="Glaeser S."/>
        </authorList>
    </citation>
    <scope>NUCLEOTIDE SEQUENCE [LARGE SCALE GENOMIC DNA]</scope>
    <source>
        <strain evidence="2 3">DSM 40107</strain>
    </source>
</reference>
<protein>
    <submittedName>
        <fullName evidence="2">Uncharacterized protein</fullName>
    </submittedName>
</protein>
<comment type="caution">
    <text evidence="2">The sequence shown here is derived from an EMBL/GenBank/DDBJ whole genome shotgun (WGS) entry which is preliminary data.</text>
</comment>
<evidence type="ECO:0000256" key="1">
    <source>
        <dbReference type="SAM" id="MobiDB-lite"/>
    </source>
</evidence>
<proteinExistence type="predicted"/>